<comment type="similarity">
    <text evidence="2">Belongs to the HPPK family.</text>
</comment>
<keyword evidence="6" id="KW-0547">Nucleotide-binding</keyword>
<evidence type="ECO:0000256" key="11">
    <source>
        <dbReference type="ARBA" id="ARBA00029766"/>
    </source>
</evidence>
<dbReference type="OrthoDB" id="9808041at2"/>
<evidence type="ECO:0000256" key="10">
    <source>
        <dbReference type="ARBA" id="ARBA00029409"/>
    </source>
</evidence>
<dbReference type="InterPro" id="IPR000550">
    <property type="entry name" value="Hppk"/>
</dbReference>
<evidence type="ECO:0000256" key="3">
    <source>
        <dbReference type="ARBA" id="ARBA00013253"/>
    </source>
</evidence>
<evidence type="ECO:0000256" key="9">
    <source>
        <dbReference type="ARBA" id="ARBA00022909"/>
    </source>
</evidence>
<dbReference type="GO" id="GO:0016301">
    <property type="term" value="F:kinase activity"/>
    <property type="evidence" value="ECO:0007669"/>
    <property type="project" value="UniProtKB-KW"/>
</dbReference>
<dbReference type="GO" id="GO:0046656">
    <property type="term" value="P:folic acid biosynthetic process"/>
    <property type="evidence" value="ECO:0007669"/>
    <property type="project" value="UniProtKB-KW"/>
</dbReference>
<gene>
    <name evidence="14" type="primary">folK</name>
    <name evidence="14" type="ORF">DJ013_10920</name>
</gene>
<dbReference type="InterPro" id="IPR035907">
    <property type="entry name" value="Hppk_sf"/>
</dbReference>
<feature type="domain" description="7,8-dihydro-6-hydroxymethylpterin-pyrophosphokinase" evidence="13">
    <location>
        <begin position="87"/>
        <end position="98"/>
    </location>
</feature>
<dbReference type="Gene3D" id="3.30.70.560">
    <property type="entry name" value="7,8-Dihydro-6-hydroxymethylpterin-pyrophosphokinase HPPK"/>
    <property type="match status" value="1"/>
</dbReference>
<dbReference type="PROSITE" id="PS00794">
    <property type="entry name" value="HPPK"/>
    <property type="match status" value="1"/>
</dbReference>
<keyword evidence="15" id="KW-1185">Reference proteome</keyword>
<keyword evidence="8" id="KW-0067">ATP-binding</keyword>
<evidence type="ECO:0000256" key="8">
    <source>
        <dbReference type="ARBA" id="ARBA00022840"/>
    </source>
</evidence>
<evidence type="ECO:0000256" key="12">
    <source>
        <dbReference type="ARBA" id="ARBA00033413"/>
    </source>
</evidence>
<evidence type="ECO:0000313" key="14">
    <source>
        <dbReference type="EMBL" id="AWV98653.1"/>
    </source>
</evidence>
<comment type="function">
    <text evidence="10">Catalyzes the transfer of pyrophosphate from adenosine triphosphate (ATP) to 6-hydroxymethyl-7,8-dihydropterin, an enzymatic step in folate biosynthesis pathway.</text>
</comment>
<dbReference type="EMBL" id="CP029480">
    <property type="protein sequence ID" value="AWV98653.1"/>
    <property type="molecule type" value="Genomic_DNA"/>
</dbReference>
<dbReference type="AlphaFoldDB" id="A0A2Z4GCM7"/>
<evidence type="ECO:0000256" key="7">
    <source>
        <dbReference type="ARBA" id="ARBA00022777"/>
    </source>
</evidence>
<dbReference type="EC" id="2.7.6.3" evidence="3"/>
<name>A0A2Z4GCM7_9BACT</name>
<evidence type="ECO:0000256" key="6">
    <source>
        <dbReference type="ARBA" id="ARBA00022741"/>
    </source>
</evidence>
<evidence type="ECO:0000256" key="5">
    <source>
        <dbReference type="ARBA" id="ARBA00022679"/>
    </source>
</evidence>
<keyword evidence="9" id="KW-0289">Folate biosynthesis</keyword>
<organism evidence="14 15">
    <name type="scientific">Arcticibacterium luteifluviistationis</name>
    <dbReference type="NCBI Taxonomy" id="1784714"/>
    <lineage>
        <taxon>Bacteria</taxon>
        <taxon>Pseudomonadati</taxon>
        <taxon>Bacteroidota</taxon>
        <taxon>Cytophagia</taxon>
        <taxon>Cytophagales</taxon>
        <taxon>Leadbetterellaceae</taxon>
        <taxon>Arcticibacterium</taxon>
    </lineage>
</organism>
<protein>
    <recommendedName>
        <fullName evidence="4">2-amino-4-hydroxy-6-hydroxymethyldihydropteridine pyrophosphokinase</fullName>
        <ecNumber evidence="3">2.7.6.3</ecNumber>
    </recommendedName>
    <alternativeName>
        <fullName evidence="11">6-hydroxymethyl-7,8-dihydropterin pyrophosphokinase</fullName>
    </alternativeName>
    <alternativeName>
        <fullName evidence="12">7,8-dihydro-6-hydroxymethylpterin-pyrophosphokinase</fullName>
    </alternativeName>
</protein>
<sequence>MHQVFLGIGSNLGDREISISNAIENIGISLGRVIKVAPTISTKAWGKTDSPDYLNTVVEIKTELLPLELIEKVLALEAKLGRIRTEKWASRFIDIDILYFNNWHFNTPNLVVPHPYIAERTFVLEPLANIAPYFVHPIHRKTNLELLNTLTNENKESEKGRD</sequence>
<dbReference type="GO" id="GO:0005524">
    <property type="term" value="F:ATP binding"/>
    <property type="evidence" value="ECO:0007669"/>
    <property type="project" value="UniProtKB-KW"/>
</dbReference>
<dbReference type="Pfam" id="PF01288">
    <property type="entry name" value="HPPK"/>
    <property type="match status" value="1"/>
</dbReference>
<dbReference type="GO" id="GO:0046654">
    <property type="term" value="P:tetrahydrofolate biosynthetic process"/>
    <property type="evidence" value="ECO:0007669"/>
    <property type="project" value="UniProtKB-UniPathway"/>
</dbReference>
<dbReference type="GO" id="GO:0003848">
    <property type="term" value="F:2-amino-4-hydroxy-6-hydroxymethyldihydropteridine diphosphokinase activity"/>
    <property type="evidence" value="ECO:0007669"/>
    <property type="project" value="UniProtKB-EC"/>
</dbReference>
<dbReference type="CDD" id="cd00483">
    <property type="entry name" value="HPPK"/>
    <property type="match status" value="1"/>
</dbReference>
<evidence type="ECO:0000256" key="2">
    <source>
        <dbReference type="ARBA" id="ARBA00005810"/>
    </source>
</evidence>
<comment type="pathway">
    <text evidence="1">Cofactor biosynthesis; tetrahydrofolate biosynthesis; 2-amino-4-hydroxy-6-hydroxymethyl-7,8-dihydropteridine diphosphate from 7,8-dihydroneopterin triphosphate: step 4/4.</text>
</comment>
<dbReference type="SUPFAM" id="SSF55083">
    <property type="entry name" value="6-hydroxymethyl-7,8-dihydropterin pyrophosphokinase, HPPK"/>
    <property type="match status" value="1"/>
</dbReference>
<evidence type="ECO:0000256" key="1">
    <source>
        <dbReference type="ARBA" id="ARBA00005051"/>
    </source>
</evidence>
<evidence type="ECO:0000313" key="15">
    <source>
        <dbReference type="Proteomes" id="UP000249873"/>
    </source>
</evidence>
<dbReference type="UniPathway" id="UPA00077">
    <property type="reaction ID" value="UER00155"/>
</dbReference>
<evidence type="ECO:0000259" key="13">
    <source>
        <dbReference type="PROSITE" id="PS00794"/>
    </source>
</evidence>
<dbReference type="RefSeq" id="WP_111371846.1">
    <property type="nucleotide sequence ID" value="NZ_CP029480.1"/>
</dbReference>
<evidence type="ECO:0000256" key="4">
    <source>
        <dbReference type="ARBA" id="ARBA00016218"/>
    </source>
</evidence>
<keyword evidence="5" id="KW-0808">Transferase</keyword>
<keyword evidence="7 14" id="KW-0418">Kinase</keyword>
<dbReference type="KEGG" id="als:DJ013_10920"/>
<proteinExistence type="inferred from homology"/>
<dbReference type="Proteomes" id="UP000249873">
    <property type="component" value="Chromosome"/>
</dbReference>
<reference evidence="14 15" key="1">
    <citation type="submission" date="2018-05" db="EMBL/GenBank/DDBJ databases">
        <title>Complete genome sequence of Arcticibacterium luteifluviistationis SM1504T, a cytophagaceae bacterium isolated from Arctic surface seawater.</title>
        <authorList>
            <person name="Li Y."/>
            <person name="Qin Q.-L."/>
        </authorList>
    </citation>
    <scope>NUCLEOTIDE SEQUENCE [LARGE SCALE GENOMIC DNA]</scope>
    <source>
        <strain evidence="14 15">SM1504</strain>
    </source>
</reference>
<dbReference type="PANTHER" id="PTHR43071">
    <property type="entry name" value="2-AMINO-4-HYDROXY-6-HYDROXYMETHYLDIHYDROPTERIDINE PYROPHOSPHOKINASE"/>
    <property type="match status" value="1"/>
</dbReference>
<dbReference type="PANTHER" id="PTHR43071:SF1">
    <property type="entry name" value="2-AMINO-4-HYDROXY-6-HYDROXYMETHYLDIHYDROPTERIDINE PYROPHOSPHOKINASE"/>
    <property type="match status" value="1"/>
</dbReference>
<dbReference type="NCBIfam" id="TIGR01498">
    <property type="entry name" value="folK"/>
    <property type="match status" value="1"/>
</dbReference>
<accession>A0A2Z4GCM7</accession>